<comment type="caution">
    <text evidence="1">The sequence shown here is derived from an EMBL/GenBank/DDBJ whole genome shotgun (WGS) entry which is preliminary data.</text>
</comment>
<dbReference type="GO" id="GO:0005840">
    <property type="term" value="C:ribosome"/>
    <property type="evidence" value="ECO:0007669"/>
    <property type="project" value="UniProtKB-KW"/>
</dbReference>
<keyword evidence="1" id="KW-0687">Ribonucleoprotein</keyword>
<sequence length="319" mass="37814">MDIELKEKVKIFIELNDEFKRNLRWDGKEINCLASLIANVSEKGINEKRMKTIRKYIRRNTRFNSKFRGEFKNIFSILMNGRKDYEEVFENTKYINSSLIDRGFKDNKEALYASFLLSKRFKGEELEEKLSKLFNIKYELEKNKYDFLLNEDYIVYVYLTTIDKNFEEIIEEIKNIDLKVKSLDLNTNGNLETLYVSLLVTNLDLENKTERAIKIRKTLMENYNFIDDDICPLIGLASSFVKNDEVFSKGVCNIYEMLSEKNNFNSNGLSRKFIFKISLCIVLMRYLEYIKGDIIDVDTEEEEDLIYIIEEYIAFSVIL</sequence>
<accession>A0ABT9UPU3</accession>
<dbReference type="EMBL" id="JAUSUF010000001">
    <property type="protein sequence ID" value="MDQ0148141.1"/>
    <property type="molecule type" value="Genomic_DNA"/>
</dbReference>
<keyword evidence="2" id="KW-1185">Reference proteome</keyword>
<dbReference type="InterPro" id="IPR025062">
    <property type="entry name" value="DUF4003"/>
</dbReference>
<evidence type="ECO:0000313" key="2">
    <source>
        <dbReference type="Proteomes" id="UP001228504"/>
    </source>
</evidence>
<reference evidence="1 2" key="1">
    <citation type="submission" date="2023-07" db="EMBL/GenBank/DDBJ databases">
        <title>Genomic Encyclopedia of Type Strains, Phase IV (KMG-IV): sequencing the most valuable type-strain genomes for metagenomic binning, comparative biology and taxonomic classification.</title>
        <authorList>
            <person name="Goeker M."/>
        </authorList>
    </citation>
    <scope>NUCLEOTIDE SEQUENCE [LARGE SCALE GENOMIC DNA]</scope>
    <source>
        <strain evidence="1 2">DSM 20694</strain>
    </source>
</reference>
<name>A0ABT9UPU3_9FIRM</name>
<proteinExistence type="predicted"/>
<evidence type="ECO:0000313" key="1">
    <source>
        <dbReference type="EMBL" id="MDQ0148141.1"/>
    </source>
</evidence>
<organism evidence="1 2">
    <name type="scientific">Eubacterium multiforme</name>
    <dbReference type="NCBI Taxonomy" id="83339"/>
    <lineage>
        <taxon>Bacteria</taxon>
        <taxon>Bacillati</taxon>
        <taxon>Bacillota</taxon>
        <taxon>Clostridia</taxon>
        <taxon>Eubacteriales</taxon>
        <taxon>Eubacteriaceae</taxon>
        <taxon>Eubacterium</taxon>
    </lineage>
</organism>
<dbReference type="Pfam" id="PF13170">
    <property type="entry name" value="DUF4003"/>
    <property type="match status" value="1"/>
</dbReference>
<keyword evidence="1" id="KW-0689">Ribosomal protein</keyword>
<dbReference type="RefSeq" id="WP_307481718.1">
    <property type="nucleotide sequence ID" value="NZ_JAUSUF010000001.1"/>
</dbReference>
<dbReference type="Proteomes" id="UP001228504">
    <property type="component" value="Unassembled WGS sequence"/>
</dbReference>
<gene>
    <name evidence="1" type="ORF">J2S18_000058</name>
</gene>
<protein>
    <submittedName>
        <fullName evidence="1">Ribosomal protein S20</fullName>
    </submittedName>
</protein>